<evidence type="ECO:0000256" key="1">
    <source>
        <dbReference type="SAM" id="MobiDB-lite"/>
    </source>
</evidence>
<sequence length="93" mass="9340">MGLERAAEARAAEPGDDPTGKSDDLRNVQGSMGVTASEIPKAASHTPPCAPLQAPTCASSCAKCQAETSAVPALRMGTGVVQLTCAGKLDNLS</sequence>
<feature type="region of interest" description="Disordered" evidence="1">
    <location>
        <begin position="1"/>
        <end position="28"/>
    </location>
</feature>
<dbReference type="EMBL" id="BAAAZA010000013">
    <property type="protein sequence ID" value="GAA3875383.1"/>
    <property type="molecule type" value="Genomic_DNA"/>
</dbReference>
<accession>A0ABP7KHE7</accession>
<reference evidence="3" key="1">
    <citation type="journal article" date="2019" name="Int. J. Syst. Evol. Microbiol.">
        <title>The Global Catalogue of Microorganisms (GCM) 10K type strain sequencing project: providing services to taxonomists for standard genome sequencing and annotation.</title>
        <authorList>
            <consortium name="The Broad Institute Genomics Platform"/>
            <consortium name="The Broad Institute Genome Sequencing Center for Infectious Disease"/>
            <person name="Wu L."/>
            <person name="Ma J."/>
        </authorList>
    </citation>
    <scope>NUCLEOTIDE SEQUENCE [LARGE SCALE GENOMIC DNA]</scope>
    <source>
        <strain evidence="3">JCM 16578</strain>
    </source>
</reference>
<keyword evidence="3" id="KW-1185">Reference proteome</keyword>
<proteinExistence type="predicted"/>
<protein>
    <submittedName>
        <fullName evidence="2">Uncharacterized protein</fullName>
    </submittedName>
</protein>
<comment type="caution">
    <text evidence="2">The sequence shown here is derived from an EMBL/GenBank/DDBJ whole genome shotgun (WGS) entry which is preliminary data.</text>
</comment>
<name>A0ABP7KHE7_9ACTN</name>
<evidence type="ECO:0000313" key="2">
    <source>
        <dbReference type="EMBL" id="GAA3875383.1"/>
    </source>
</evidence>
<evidence type="ECO:0000313" key="3">
    <source>
        <dbReference type="Proteomes" id="UP001501563"/>
    </source>
</evidence>
<dbReference type="RefSeq" id="WP_345550658.1">
    <property type="nucleotide sequence ID" value="NZ_BAAAZA010000013.1"/>
</dbReference>
<feature type="compositionally biased region" description="Basic and acidic residues" evidence="1">
    <location>
        <begin position="1"/>
        <end position="26"/>
    </location>
</feature>
<dbReference type="Proteomes" id="UP001501563">
    <property type="component" value="Unassembled WGS sequence"/>
</dbReference>
<gene>
    <name evidence="2" type="ORF">GCM10022207_46580</name>
</gene>
<organism evidence="2 3">
    <name type="scientific">Streptomyces lannensis</name>
    <dbReference type="NCBI Taxonomy" id="766498"/>
    <lineage>
        <taxon>Bacteria</taxon>
        <taxon>Bacillati</taxon>
        <taxon>Actinomycetota</taxon>
        <taxon>Actinomycetes</taxon>
        <taxon>Kitasatosporales</taxon>
        <taxon>Streptomycetaceae</taxon>
        <taxon>Streptomyces</taxon>
    </lineage>
</organism>